<proteinExistence type="predicted"/>
<dbReference type="GO" id="GO:0009432">
    <property type="term" value="P:SOS response"/>
    <property type="evidence" value="ECO:0007669"/>
    <property type="project" value="InterPro"/>
</dbReference>
<dbReference type="AlphaFoldDB" id="A8H9S1"/>
<dbReference type="GO" id="GO:0006281">
    <property type="term" value="P:DNA repair"/>
    <property type="evidence" value="ECO:0007669"/>
    <property type="project" value="TreeGrafter"/>
</dbReference>
<reference evidence="3 4" key="1">
    <citation type="submission" date="2007-10" db="EMBL/GenBank/DDBJ databases">
        <title>Complete sequence of Shewanella pealeana ATCC 700345.</title>
        <authorList>
            <consortium name="US DOE Joint Genome Institute"/>
            <person name="Copeland A."/>
            <person name="Lucas S."/>
            <person name="Lapidus A."/>
            <person name="Barry K."/>
            <person name="Glavina del Rio T."/>
            <person name="Dalin E."/>
            <person name="Tice H."/>
            <person name="Pitluck S."/>
            <person name="Chertkov O."/>
            <person name="Brettin T."/>
            <person name="Bruce D."/>
            <person name="Detter J.C."/>
            <person name="Han C."/>
            <person name="Schmutz J."/>
            <person name="Larimer F."/>
            <person name="Land M."/>
            <person name="Hauser L."/>
            <person name="Kyrpides N."/>
            <person name="Kim E."/>
            <person name="Zhao J.-S.Z."/>
            <person name="Manno D."/>
            <person name="Hawari J."/>
            <person name="Richardson P."/>
        </authorList>
    </citation>
    <scope>NUCLEOTIDE SEQUENCE [LARGE SCALE GENOMIC DNA]</scope>
    <source>
        <strain evidence="4">ATCC 700345 / ANG-SQ1</strain>
    </source>
</reference>
<keyword evidence="1" id="KW-0227">DNA damage</keyword>
<dbReference type="RefSeq" id="WP_012157188.1">
    <property type="nucleotide sequence ID" value="NC_009901.1"/>
</dbReference>
<evidence type="ECO:0008006" key="5">
    <source>
        <dbReference type="Google" id="ProtNLM"/>
    </source>
</evidence>
<dbReference type="SUPFAM" id="SSF52540">
    <property type="entry name" value="P-loop containing nucleoside triphosphate hydrolases"/>
    <property type="match status" value="1"/>
</dbReference>
<dbReference type="STRING" id="398579.Spea_3998"/>
<dbReference type="OrthoDB" id="9811176at2"/>
<accession>A8H9S1</accession>
<dbReference type="PANTHER" id="PTHR35369">
    <property type="entry name" value="BLR3025 PROTEIN-RELATED"/>
    <property type="match status" value="1"/>
</dbReference>
<protein>
    <recommendedName>
        <fullName evidence="5">Cell division inhibitor SulA</fullName>
    </recommendedName>
</protein>
<evidence type="ECO:0000313" key="3">
    <source>
        <dbReference type="EMBL" id="ABV89308.1"/>
    </source>
</evidence>
<dbReference type="Pfam" id="PF03846">
    <property type="entry name" value="SulA"/>
    <property type="match status" value="1"/>
</dbReference>
<dbReference type="InterPro" id="IPR027417">
    <property type="entry name" value="P-loop_NTPase"/>
</dbReference>
<evidence type="ECO:0000256" key="1">
    <source>
        <dbReference type="ARBA" id="ARBA00022763"/>
    </source>
</evidence>
<organism evidence="3 4">
    <name type="scientific">Shewanella pealeana (strain ATCC 700345 / ANG-SQ1)</name>
    <dbReference type="NCBI Taxonomy" id="398579"/>
    <lineage>
        <taxon>Bacteria</taxon>
        <taxon>Pseudomonadati</taxon>
        <taxon>Pseudomonadota</taxon>
        <taxon>Gammaproteobacteria</taxon>
        <taxon>Alteromonadales</taxon>
        <taxon>Shewanellaceae</taxon>
        <taxon>Shewanella</taxon>
    </lineage>
</organism>
<dbReference type="KEGG" id="spl:Spea_3998"/>
<name>A8H9S1_SHEPA</name>
<dbReference type="GO" id="GO:0051782">
    <property type="term" value="P:negative regulation of cell division"/>
    <property type="evidence" value="ECO:0007669"/>
    <property type="project" value="InterPro"/>
</dbReference>
<dbReference type="InterPro" id="IPR004596">
    <property type="entry name" value="Cell_div_suppressor_SulA"/>
</dbReference>
<dbReference type="InterPro" id="IPR050356">
    <property type="entry name" value="SulA_CellDiv_inhibitor"/>
</dbReference>
<evidence type="ECO:0000313" key="4">
    <source>
        <dbReference type="Proteomes" id="UP000002608"/>
    </source>
</evidence>
<feature type="compositionally biased region" description="Polar residues" evidence="2">
    <location>
        <begin position="18"/>
        <end position="28"/>
    </location>
</feature>
<dbReference type="eggNOG" id="COG5404">
    <property type="taxonomic scope" value="Bacteria"/>
</dbReference>
<dbReference type="HOGENOM" id="CLU_1569639_0_0_6"/>
<dbReference type="Proteomes" id="UP000002608">
    <property type="component" value="Chromosome"/>
</dbReference>
<dbReference type="EMBL" id="CP000851">
    <property type="protein sequence ID" value="ABV89308.1"/>
    <property type="molecule type" value="Genomic_DNA"/>
</dbReference>
<feature type="region of interest" description="Disordered" evidence="2">
    <location>
        <begin position="1"/>
        <end position="28"/>
    </location>
</feature>
<evidence type="ECO:0000256" key="2">
    <source>
        <dbReference type="SAM" id="MobiDB-lite"/>
    </source>
</evidence>
<gene>
    <name evidence="3" type="ordered locus">Spea_3998</name>
</gene>
<dbReference type="Gene3D" id="3.40.50.300">
    <property type="entry name" value="P-loop containing nucleotide triphosphate hydrolases"/>
    <property type="match status" value="1"/>
</dbReference>
<keyword evidence="4" id="KW-1185">Reference proteome</keyword>
<dbReference type="PANTHER" id="PTHR35369:SF3">
    <property type="entry name" value="TRANSLESION DNA SYNTHESIS-ASSOCIATED PROTEIN IMUA"/>
    <property type="match status" value="1"/>
</dbReference>
<sequence length="182" mass="19706">MNKLLGVSPRHPGLWQDRPSTSMSANSGNEITSMVTKTQGRDELTQISAQLSQLSQQGRWIVLISPPNIGYKQMLAAAGVRMDRILLVHAKDEVETLWAMEKALTSGTSSAVITWTNSLDARDSRRLQIVAKSARAVGMIIENAIESADANSTEVNNSHLLDSSVSAQDCSFVQASLFGAIH</sequence>